<dbReference type="GO" id="GO:0005524">
    <property type="term" value="F:ATP binding"/>
    <property type="evidence" value="ECO:0007669"/>
    <property type="project" value="UniProtKB-KW"/>
</dbReference>
<evidence type="ECO:0000256" key="2">
    <source>
        <dbReference type="ARBA" id="ARBA00022741"/>
    </source>
</evidence>
<accession>A0AAE0FAQ5</accession>
<keyword evidence="5" id="KW-0505">Motor protein</keyword>
<keyword evidence="3" id="KW-0067">ATP-binding</keyword>
<dbReference type="GO" id="GO:0005874">
    <property type="term" value="C:microtubule"/>
    <property type="evidence" value="ECO:0007669"/>
    <property type="project" value="UniProtKB-KW"/>
</dbReference>
<keyword evidence="4 8" id="KW-0175">Coiled coil</keyword>
<sequence length="1204" mass="134311">MKCELVGSMRDGWNQAGDRLKEASSINKSLSTLGHVIMSLIEVGQGRQRHVPYRDSRLTFLLQDSLGGNARTMMIATVSPSSSCMGETLSTLRFAQRAKCIRNKAVVNEDSSGDVKQLKDQIRRLKEELARQACMMTLKPQTPGAPRRDLPVGVTPSRMPRKQRDGPTAVSSPMPVMTPLRASPASERVLAGALRREKEAHSKARVLQQEIDNLRQLVKDRERETQGKCMVVRMRDYQIARMLGQRMGTVEGEDLLSREELVEKIASLQVDLQVAEEKMKHHPAVMRFASDCLHLTEELREYENFYENGIERRLLLEEVESLREQLLDALEKHQQECAHDMPPSSQDLMLTSPIKAGSLGEQLAAQSAMAASASVEEHLANSHEHHLDVERKLQDLRRQLEEAVEDKLRLQDALNDSQCQTREAQQQLNLKEQALLEKEREAQELGGEAAANELELGMMRHERKAAQGQLQEMEEKCLVAEGAAQRAREECDMTNTVNQEMLEELQQLRQHVGRLKEEVELGRGASASVQEEAAGLLAQLESSRSEAQAGAGEARRWAEAAAEAKARAEAAEGAQAQTQREADRTEAVVVELRRVTAEQAEQVNQLRADLEERERDLIVERDARDKDAGVYQERACESREKLMQTVTAAQQRAQEAEQQVQAQVKVQERMKLEMEETRAQLLEAQKSVQGAQHSLESEAAHLAKLEVEMRGAEQRLDAQGRELEAVRVSSSLLEEQLREAEERNVVVQGDADSMVAKLEDAEKRVATMQRDLEAMVKKHQESEACRKEEVGALQERQRADLEEWGQEEAALRGKLATAQLEQKAKCEAAQQAAATAQEQLGAVEAEKLRLEGHIERRDREHVAMRAELIGQLAAAEEDKQRHCRGLQAEADSLRAEVAAAAGHTSRLSSEEAAAQAAELETERSRAAALQLEVERLQGEAKVACESGGSSSELEMRQRELIEERYGWLGELAQGRARCQEAHEKLAARELEHEAATRATQELQQDLAETRALLERASAEVVQKDEELARVASHNNLNQRIAIHQKLKDDHVKLRNSYDALDTNHRKQMQVLERTKAELAKMRTAAGKSGTVLLDEEERLRQALVSREAELHETGGELRALCEGVQELATALKAPEGTKTDAASLLKALMSRVSAQEGQLTDLKLQVRILEEEKSLSLDSANLVVNTVAGSELPVGAVYPNMSQK</sequence>
<name>A0AAE0FAQ5_9CHLO</name>
<evidence type="ECO:0000259" key="10">
    <source>
        <dbReference type="PROSITE" id="PS50067"/>
    </source>
</evidence>
<comment type="caution">
    <text evidence="7">Lacks conserved residue(s) required for the propagation of feature annotation.</text>
</comment>
<evidence type="ECO:0000256" key="6">
    <source>
        <dbReference type="ARBA" id="ARBA00034488"/>
    </source>
</evidence>
<feature type="coiled-coil region" evidence="8">
    <location>
        <begin position="386"/>
        <end position="518"/>
    </location>
</feature>
<organism evidence="11 12">
    <name type="scientific">Cymbomonas tetramitiformis</name>
    <dbReference type="NCBI Taxonomy" id="36881"/>
    <lineage>
        <taxon>Eukaryota</taxon>
        <taxon>Viridiplantae</taxon>
        <taxon>Chlorophyta</taxon>
        <taxon>Pyramimonadophyceae</taxon>
        <taxon>Pyramimonadales</taxon>
        <taxon>Pyramimonadaceae</taxon>
        <taxon>Cymbomonas</taxon>
    </lineage>
</organism>
<feature type="coiled-coil region" evidence="8">
    <location>
        <begin position="1145"/>
        <end position="1172"/>
    </location>
</feature>
<dbReference type="InterPro" id="IPR027417">
    <property type="entry name" value="P-loop_NTPase"/>
</dbReference>
<feature type="domain" description="Kinesin motor" evidence="10">
    <location>
        <begin position="1"/>
        <end position="101"/>
    </location>
</feature>
<comment type="caution">
    <text evidence="11">The sequence shown here is derived from an EMBL/GenBank/DDBJ whole genome shotgun (WGS) entry which is preliminary data.</text>
</comment>
<dbReference type="SUPFAM" id="SSF52540">
    <property type="entry name" value="P-loop containing nucleoside triphosphate hydrolases"/>
    <property type="match status" value="1"/>
</dbReference>
<protein>
    <recommendedName>
        <fullName evidence="10">Kinesin motor domain-containing protein</fullName>
    </recommendedName>
</protein>
<comment type="similarity">
    <text evidence="6">Belongs to the TRAFAC class myosin-kinesin ATPase superfamily. Kinesin family. KIN-12 subfamily.</text>
</comment>
<dbReference type="InterPro" id="IPR036961">
    <property type="entry name" value="Kinesin_motor_dom_sf"/>
</dbReference>
<evidence type="ECO:0000256" key="7">
    <source>
        <dbReference type="PROSITE-ProRule" id="PRU00283"/>
    </source>
</evidence>
<feature type="region of interest" description="Disordered" evidence="9">
    <location>
        <begin position="139"/>
        <end position="179"/>
    </location>
</feature>
<evidence type="ECO:0000256" key="9">
    <source>
        <dbReference type="SAM" id="MobiDB-lite"/>
    </source>
</evidence>
<evidence type="ECO:0000256" key="4">
    <source>
        <dbReference type="ARBA" id="ARBA00023054"/>
    </source>
</evidence>
<evidence type="ECO:0000256" key="1">
    <source>
        <dbReference type="ARBA" id="ARBA00022701"/>
    </source>
</evidence>
<dbReference type="PANTHER" id="PTHR37739:SF8">
    <property type="entry name" value="KINESIN-LIKE PROTEIN KIN-12D"/>
    <property type="match status" value="1"/>
</dbReference>
<dbReference type="Pfam" id="PF00225">
    <property type="entry name" value="Kinesin"/>
    <property type="match status" value="1"/>
</dbReference>
<dbReference type="Proteomes" id="UP001190700">
    <property type="component" value="Unassembled WGS sequence"/>
</dbReference>
<feature type="coiled-coil region" evidence="8">
    <location>
        <begin position="108"/>
        <end position="135"/>
    </location>
</feature>
<keyword evidence="2" id="KW-0547">Nucleotide-binding</keyword>
<dbReference type="SMART" id="SM00129">
    <property type="entry name" value="KISc"/>
    <property type="match status" value="1"/>
</dbReference>
<gene>
    <name evidence="11" type="ORF">CYMTET_34711</name>
</gene>
<evidence type="ECO:0000313" key="12">
    <source>
        <dbReference type="Proteomes" id="UP001190700"/>
    </source>
</evidence>
<dbReference type="PROSITE" id="PS50067">
    <property type="entry name" value="KINESIN_MOTOR_2"/>
    <property type="match status" value="1"/>
</dbReference>
<dbReference type="GO" id="GO:0007018">
    <property type="term" value="P:microtubule-based movement"/>
    <property type="evidence" value="ECO:0007669"/>
    <property type="project" value="InterPro"/>
</dbReference>
<evidence type="ECO:0000256" key="8">
    <source>
        <dbReference type="SAM" id="Coils"/>
    </source>
</evidence>
<dbReference type="PANTHER" id="PTHR37739">
    <property type="entry name" value="KINESIN-LIKE PROTEIN KIN-12D"/>
    <property type="match status" value="1"/>
</dbReference>
<dbReference type="EMBL" id="LGRX02021948">
    <property type="protein sequence ID" value="KAK3256140.1"/>
    <property type="molecule type" value="Genomic_DNA"/>
</dbReference>
<dbReference type="InterPro" id="IPR001752">
    <property type="entry name" value="Kinesin_motor_dom"/>
</dbReference>
<dbReference type="InterPro" id="IPR044986">
    <property type="entry name" value="KIF15/KIN-12"/>
</dbReference>
<feature type="coiled-coil region" evidence="8">
    <location>
        <begin position="992"/>
        <end position="1026"/>
    </location>
</feature>
<dbReference type="GO" id="GO:0003777">
    <property type="term" value="F:microtubule motor activity"/>
    <property type="evidence" value="ECO:0007669"/>
    <property type="project" value="InterPro"/>
</dbReference>
<evidence type="ECO:0000313" key="11">
    <source>
        <dbReference type="EMBL" id="KAK3256140.1"/>
    </source>
</evidence>
<proteinExistence type="inferred from homology"/>
<evidence type="ECO:0000256" key="5">
    <source>
        <dbReference type="ARBA" id="ARBA00023175"/>
    </source>
</evidence>
<dbReference type="GO" id="GO:0008017">
    <property type="term" value="F:microtubule binding"/>
    <property type="evidence" value="ECO:0007669"/>
    <property type="project" value="InterPro"/>
</dbReference>
<reference evidence="11 12" key="1">
    <citation type="journal article" date="2015" name="Genome Biol. Evol.">
        <title>Comparative Genomics of a Bacterivorous Green Alga Reveals Evolutionary Causalities and Consequences of Phago-Mixotrophic Mode of Nutrition.</title>
        <authorList>
            <person name="Burns J.A."/>
            <person name="Paasch A."/>
            <person name="Narechania A."/>
            <person name="Kim E."/>
        </authorList>
    </citation>
    <scope>NUCLEOTIDE SEQUENCE [LARGE SCALE GENOMIC DNA]</scope>
    <source>
        <strain evidence="11 12">PLY_AMNH</strain>
    </source>
</reference>
<evidence type="ECO:0000256" key="3">
    <source>
        <dbReference type="ARBA" id="ARBA00022840"/>
    </source>
</evidence>
<keyword evidence="1" id="KW-0493">Microtubule</keyword>
<keyword evidence="12" id="KW-1185">Reference proteome</keyword>
<feature type="coiled-coil region" evidence="8">
    <location>
        <begin position="554"/>
        <end position="778"/>
    </location>
</feature>
<feature type="coiled-coil region" evidence="8">
    <location>
        <begin position="876"/>
        <end position="939"/>
    </location>
</feature>
<dbReference type="Gene3D" id="3.40.850.10">
    <property type="entry name" value="Kinesin motor domain"/>
    <property type="match status" value="1"/>
</dbReference>
<dbReference type="AlphaFoldDB" id="A0AAE0FAQ5"/>
<feature type="coiled-coil region" evidence="8">
    <location>
        <begin position="197"/>
        <end position="224"/>
    </location>
</feature>